<evidence type="ECO:0000313" key="1">
    <source>
        <dbReference type="EMBL" id="CTQ70848.1"/>
    </source>
</evidence>
<accession>A0A0M7A6Z7</accession>
<dbReference type="EMBL" id="CXWD01000009">
    <property type="protein sequence ID" value="CTQ70848.1"/>
    <property type="molecule type" value="Genomic_DNA"/>
</dbReference>
<proteinExistence type="predicted"/>
<keyword evidence="2" id="KW-1185">Reference proteome</keyword>
<dbReference type="AlphaFoldDB" id="A0A0M7A6Z7"/>
<name>A0A0M7A6Z7_9HYPH</name>
<sequence length="105" mass="11755">MQIAPYLNRVPAIILTANKLIKTFLPREALQLRTGLKTMTIATTTSTRASGGFMRRAFDRMIEARSVQARRYVNGYLLSLDDATLSAHGYDREQLEREGSATSAF</sequence>
<protein>
    <submittedName>
        <fullName evidence="1">Uncharacterized protein</fullName>
    </submittedName>
</protein>
<dbReference type="Proteomes" id="UP000053235">
    <property type="component" value="Unassembled WGS sequence"/>
</dbReference>
<gene>
    <name evidence="1" type="ORF">LAX5112_02629</name>
</gene>
<evidence type="ECO:0000313" key="2">
    <source>
        <dbReference type="Proteomes" id="UP000053235"/>
    </source>
</evidence>
<organism evidence="1 2">
    <name type="scientific">Roseibium alexandrii</name>
    <dbReference type="NCBI Taxonomy" id="388408"/>
    <lineage>
        <taxon>Bacteria</taxon>
        <taxon>Pseudomonadati</taxon>
        <taxon>Pseudomonadota</taxon>
        <taxon>Alphaproteobacteria</taxon>
        <taxon>Hyphomicrobiales</taxon>
        <taxon>Stappiaceae</taxon>
        <taxon>Roseibium</taxon>
    </lineage>
</organism>
<reference evidence="2" key="1">
    <citation type="submission" date="2015-07" db="EMBL/GenBank/DDBJ databases">
        <authorList>
            <person name="Rodrigo-Torres Lidia"/>
            <person name="Arahal R.David."/>
        </authorList>
    </citation>
    <scope>NUCLEOTIDE SEQUENCE [LARGE SCALE GENOMIC DNA]</scope>
    <source>
        <strain evidence="2">CECT 5112</strain>
    </source>
</reference>